<feature type="compositionally biased region" description="Polar residues" evidence="1">
    <location>
        <begin position="94"/>
        <end position="103"/>
    </location>
</feature>
<evidence type="ECO:0000313" key="3">
    <source>
        <dbReference type="Proteomes" id="UP000077202"/>
    </source>
</evidence>
<organism evidence="2 3">
    <name type="scientific">Marchantia polymorpha subsp. ruderalis</name>
    <dbReference type="NCBI Taxonomy" id="1480154"/>
    <lineage>
        <taxon>Eukaryota</taxon>
        <taxon>Viridiplantae</taxon>
        <taxon>Streptophyta</taxon>
        <taxon>Embryophyta</taxon>
        <taxon>Marchantiophyta</taxon>
        <taxon>Marchantiopsida</taxon>
        <taxon>Marchantiidae</taxon>
        <taxon>Marchantiales</taxon>
        <taxon>Marchantiaceae</taxon>
        <taxon>Marchantia</taxon>
    </lineage>
</organism>
<dbReference type="EMBL" id="LVLJ01003580">
    <property type="protein sequence ID" value="OAE20846.1"/>
    <property type="molecule type" value="Genomic_DNA"/>
</dbReference>
<gene>
    <name evidence="2" type="ORF">AXG93_2964s1230</name>
</gene>
<keyword evidence="3" id="KW-1185">Reference proteome</keyword>
<accession>A0A176VM58</accession>
<feature type="region of interest" description="Disordered" evidence="1">
    <location>
        <begin position="134"/>
        <end position="155"/>
    </location>
</feature>
<dbReference type="AlphaFoldDB" id="A0A176VM58"/>
<reference evidence="2" key="1">
    <citation type="submission" date="2016-03" db="EMBL/GenBank/DDBJ databases">
        <title>Mechanisms controlling the formation of the plant cell surface in tip-growing cells are functionally conserved among land plants.</title>
        <authorList>
            <person name="Honkanen S."/>
            <person name="Jones V.A."/>
            <person name="Morieri G."/>
            <person name="Champion C."/>
            <person name="Hetherington A.J."/>
            <person name="Kelly S."/>
            <person name="Saint-Marcoux D."/>
            <person name="Proust H."/>
            <person name="Prescott H."/>
            <person name="Dolan L."/>
        </authorList>
    </citation>
    <scope>NUCLEOTIDE SEQUENCE [LARGE SCALE GENOMIC DNA]</scope>
    <source>
        <tissue evidence="2">Whole gametophyte</tissue>
    </source>
</reference>
<name>A0A176VM58_MARPO</name>
<protein>
    <submittedName>
        <fullName evidence="2">Uncharacterized protein</fullName>
    </submittedName>
</protein>
<comment type="caution">
    <text evidence="2">The sequence shown here is derived from an EMBL/GenBank/DDBJ whole genome shotgun (WGS) entry which is preliminary data.</text>
</comment>
<sequence>MWTAAAEPVYSPFGLDVAAGRDYKSANEMPAEHHTAHRVTSRAPRTQGPNERAAQGWVRNPDSGIRCSTVPTVPGPLQPFPTKSLRRLRGSEAQKFSNPQIPSISDPRRGDPATGMPEMGVVQATAVVVWNGEGKGRGRKRTKFVGCGSEERSVK</sequence>
<proteinExistence type="predicted"/>
<evidence type="ECO:0000313" key="2">
    <source>
        <dbReference type="EMBL" id="OAE20846.1"/>
    </source>
</evidence>
<evidence type="ECO:0000256" key="1">
    <source>
        <dbReference type="SAM" id="MobiDB-lite"/>
    </source>
</evidence>
<dbReference type="Proteomes" id="UP000077202">
    <property type="component" value="Unassembled WGS sequence"/>
</dbReference>
<feature type="region of interest" description="Disordered" evidence="1">
    <location>
        <begin position="28"/>
        <end position="117"/>
    </location>
</feature>